<keyword evidence="1" id="KW-0812">Transmembrane</keyword>
<dbReference type="EMBL" id="CP129675">
    <property type="protein sequence ID" value="XDS47025.1"/>
    <property type="molecule type" value="Genomic_DNA"/>
</dbReference>
<dbReference type="AlphaFoldDB" id="A0AB39UEE9"/>
<organism evidence="3">
    <name type="scientific">Bifidobacterium fermentum</name>
    <dbReference type="NCBI Taxonomy" id="3059035"/>
    <lineage>
        <taxon>Bacteria</taxon>
        <taxon>Bacillati</taxon>
        <taxon>Actinomycetota</taxon>
        <taxon>Actinomycetes</taxon>
        <taxon>Bifidobacteriales</taxon>
        <taxon>Bifidobacteriaceae</taxon>
        <taxon>Bifidobacterium</taxon>
    </lineage>
</organism>
<feature type="transmembrane region" description="Helical" evidence="1">
    <location>
        <begin position="497"/>
        <end position="517"/>
    </location>
</feature>
<dbReference type="InterPro" id="IPR011989">
    <property type="entry name" value="ARM-like"/>
</dbReference>
<evidence type="ECO:0000313" key="3">
    <source>
        <dbReference type="EMBL" id="XDS47025.1"/>
    </source>
</evidence>
<keyword evidence="1" id="KW-0472">Membrane</keyword>
<gene>
    <name evidence="5" type="ORF">QN062_03990</name>
    <name evidence="4" type="ORF">QN216_08005</name>
    <name evidence="3" type="ORF">QN217_02460</name>
</gene>
<keyword evidence="1" id="KW-1133">Transmembrane helix</keyword>
<dbReference type="EMBL" id="CP129682">
    <property type="protein sequence ID" value="XDS48270.1"/>
    <property type="molecule type" value="Genomic_DNA"/>
</dbReference>
<accession>A0AB39UEE9</accession>
<dbReference type="PANTHER" id="PTHR37813">
    <property type="entry name" value="FELS-2 PROPHAGE PROTEIN"/>
    <property type="match status" value="1"/>
</dbReference>
<dbReference type="SUPFAM" id="SSF48371">
    <property type="entry name" value="ARM repeat"/>
    <property type="match status" value="1"/>
</dbReference>
<feature type="transmembrane region" description="Helical" evidence="1">
    <location>
        <begin position="589"/>
        <end position="615"/>
    </location>
</feature>
<evidence type="ECO:0000313" key="4">
    <source>
        <dbReference type="EMBL" id="XDS48270.1"/>
    </source>
</evidence>
<dbReference type="PANTHER" id="PTHR37813:SF1">
    <property type="entry name" value="FELS-2 PROPHAGE PROTEIN"/>
    <property type="match status" value="1"/>
</dbReference>
<dbReference type="NCBIfam" id="TIGR02675">
    <property type="entry name" value="tape_meas_nterm"/>
    <property type="match status" value="1"/>
</dbReference>
<evidence type="ECO:0000259" key="2">
    <source>
        <dbReference type="Pfam" id="PF20155"/>
    </source>
</evidence>
<feature type="transmembrane region" description="Helical" evidence="1">
    <location>
        <begin position="427"/>
        <end position="449"/>
    </location>
</feature>
<feature type="transmembrane region" description="Helical" evidence="1">
    <location>
        <begin position="621"/>
        <end position="640"/>
    </location>
</feature>
<dbReference type="RefSeq" id="WP_369342303.1">
    <property type="nucleotide sequence ID" value="NZ_CP129675.1"/>
</dbReference>
<reference evidence="3" key="1">
    <citation type="submission" date="2023-07" db="EMBL/GenBank/DDBJ databases">
        <title>Bifidobacterium aquikefiriaerophilum sp. nov. and Bifidobacterium eccum sp. nov., isolated from water kefir.</title>
        <authorList>
            <person name="Breselge S."/>
            <person name="Bellassi P."/>
            <person name="Barcenilla C."/>
            <person name="Alvarez-Ordonez A."/>
            <person name="Morelli L."/>
            <person name="Cotter P.D."/>
        </authorList>
    </citation>
    <scope>NUCLEOTIDE SEQUENCE</scope>
    <source>
        <strain evidence="5">WK012_4_13</strain>
        <strain evidence="4">WK013_4_14</strain>
        <strain evidence="3">WK048_4_13</strain>
    </source>
</reference>
<feature type="transmembrane region" description="Helical" evidence="1">
    <location>
        <begin position="647"/>
        <end position="673"/>
    </location>
</feature>
<dbReference type="Pfam" id="PF20155">
    <property type="entry name" value="TMP_3"/>
    <property type="match status" value="1"/>
</dbReference>
<dbReference type="EMBL" id="CP129683">
    <property type="protein sequence ID" value="XDS51339.1"/>
    <property type="molecule type" value="Genomic_DNA"/>
</dbReference>
<name>A0AB39UEE9_9BIFI</name>
<sequence>MAYELAQAYVAIVPSMAGVGKAISKAFGDASAKAGANGGAVSGKGFSTGFATKMGAISGLVSSAVSKAASVVSSSLSGAISRVDTINNFPKVMKNLGYSASDSAKQIQRMSDKLIGLPTSLDSMVGMVQKLAPLTKNLKSATDISLAFNDALLAGGKSTQMQSDAMEQYSQMLSLNKVDLTAWRSVSNAMPGQMDQLAKSILGTKAKSLDLYEAMKDGTVTFDQFNAAVLKLDKSGYAGFASFSQQAKDATQGIGTAMTNVNTAITRGVANVINAFGASTIAGAINGFGARITAASNWVSDFVKQTMATGAVQTFANALASVGKAAIGVIQPIGQALANLLGFNSQMVTSQGAAAAFSGVLDRASSALQQVSTFVKDNSQWIQPLIAGITAATGAVKLWTTAQTIYNAAFKIAPALTKAFGNVLGAFGGPVGLVIGLIAALVAGLTYFFTQTKTGQKAWQSFAKVLSGLWTQVQGVWNSILPSLEGLVSSFGSTLQSIATAVMPVVSAALGALGPMFSQLMAPITANLPALESAFGQLGKAFMQVVQALLPVFSQFVSTMSSLFTQLMPVFAQLASTVGTAIGEIVTALAPVIATVVTAIAAIIGVVAPLIAVLISDLLPIVGQIIGVVVGLIAAIAPFITMLIGMLIPVITAIVNVVTALLPIVTSVITAIFAVLTPIITAIVGIIQGVLTVLQGVINYIVGAFTGNWSQAWQGIQQIFSGVWKAISSLFTGVWNALTAAIGGGLNVIRTIWSSAWNGIKTFFSSIWNGIKNAAVTGISNVIGTISGIKGRITGFFSGAGSWLTGAGKAILSGLLGGLKNAWKDVTSFIGGIGDWIKEHKGPLSYDAKLLIPAGNVIMQGFGSSLEKSFRANVAPFVSGVNGQLAAMVGSTGVNAQMSANAKSYSTGPAAGLVAGVGAANVVQNFSITNKGVVNPYVNGNILGRTAASSARSSLMGA</sequence>
<proteinExistence type="predicted"/>
<feature type="transmembrane region" description="Helical" evidence="1">
    <location>
        <begin position="679"/>
        <end position="702"/>
    </location>
</feature>
<dbReference type="InterPro" id="IPR013491">
    <property type="entry name" value="Tape_meas_N"/>
</dbReference>
<feature type="transmembrane region" description="Helical" evidence="1">
    <location>
        <begin position="563"/>
        <end position="582"/>
    </location>
</feature>
<dbReference type="KEGG" id="bfk:QN062_03990"/>
<evidence type="ECO:0000256" key="1">
    <source>
        <dbReference type="SAM" id="Phobius"/>
    </source>
</evidence>
<evidence type="ECO:0000313" key="5">
    <source>
        <dbReference type="EMBL" id="XDS51339.1"/>
    </source>
</evidence>
<dbReference type="Gene3D" id="1.25.10.10">
    <property type="entry name" value="Leucine-rich Repeat Variant"/>
    <property type="match status" value="1"/>
</dbReference>
<feature type="domain" description="Tape measure protein N-terminal" evidence="2">
    <location>
        <begin position="78"/>
        <end position="272"/>
    </location>
</feature>
<dbReference type="InterPro" id="IPR016024">
    <property type="entry name" value="ARM-type_fold"/>
</dbReference>
<protein>
    <submittedName>
        <fullName evidence="3">Tape measure protein</fullName>
    </submittedName>
</protein>